<dbReference type="InterPro" id="IPR008969">
    <property type="entry name" value="CarboxyPept-like_regulatory"/>
</dbReference>
<proteinExistence type="inferred from homology"/>
<evidence type="ECO:0000256" key="11">
    <source>
        <dbReference type="RuleBase" id="RU003357"/>
    </source>
</evidence>
<dbReference type="Gene3D" id="2.60.40.1120">
    <property type="entry name" value="Carboxypeptidase-like, regulatory domain"/>
    <property type="match status" value="1"/>
</dbReference>
<keyword evidence="16" id="KW-1185">Reference proteome</keyword>
<evidence type="ECO:0000256" key="4">
    <source>
        <dbReference type="ARBA" id="ARBA00022692"/>
    </source>
</evidence>
<reference evidence="15 16" key="1">
    <citation type="submission" date="2015-01" db="EMBL/GenBank/DDBJ databases">
        <title>Rufibacter sp./DG31D/ whole genome sequencing.</title>
        <authorList>
            <person name="Kim M.K."/>
            <person name="Srinivasan S."/>
            <person name="Lee J.-J."/>
        </authorList>
    </citation>
    <scope>NUCLEOTIDE SEQUENCE [LARGE SCALE GENOMIC DNA]</scope>
    <source>
        <strain evidence="15 16">DG31D</strain>
    </source>
</reference>
<dbReference type="AlphaFoldDB" id="A0A0H4VKP9"/>
<dbReference type="Pfam" id="PF00593">
    <property type="entry name" value="TonB_dep_Rec_b-barrel"/>
    <property type="match status" value="1"/>
</dbReference>
<dbReference type="Pfam" id="PF13715">
    <property type="entry name" value="CarbopepD_reg_2"/>
    <property type="match status" value="1"/>
</dbReference>
<evidence type="ECO:0000256" key="1">
    <source>
        <dbReference type="ARBA" id="ARBA00004571"/>
    </source>
</evidence>
<evidence type="ECO:0000313" key="15">
    <source>
        <dbReference type="EMBL" id="AKQ46380.1"/>
    </source>
</evidence>
<dbReference type="Gene3D" id="2.40.170.20">
    <property type="entry name" value="TonB-dependent receptor, beta-barrel domain"/>
    <property type="match status" value="1"/>
</dbReference>
<feature type="domain" description="TonB-dependent receptor-like beta-barrel" evidence="13">
    <location>
        <begin position="408"/>
        <end position="860"/>
    </location>
</feature>
<dbReference type="InterPro" id="IPR039426">
    <property type="entry name" value="TonB-dep_rcpt-like"/>
</dbReference>
<feature type="signal peptide" evidence="12">
    <location>
        <begin position="1"/>
        <end position="23"/>
    </location>
</feature>
<dbReference type="KEGG" id="ruf:TH63_13320"/>
<evidence type="ECO:0000313" key="16">
    <source>
        <dbReference type="Proteomes" id="UP000036458"/>
    </source>
</evidence>
<evidence type="ECO:0000256" key="10">
    <source>
        <dbReference type="PROSITE-ProRule" id="PRU01360"/>
    </source>
</evidence>
<dbReference type="OrthoDB" id="9758870at2"/>
<evidence type="ECO:0000259" key="13">
    <source>
        <dbReference type="Pfam" id="PF00593"/>
    </source>
</evidence>
<protein>
    <recommendedName>
        <fullName evidence="17">TonB-dependent receptor</fullName>
    </recommendedName>
</protein>
<dbReference type="PANTHER" id="PTHR30069">
    <property type="entry name" value="TONB-DEPENDENT OUTER MEMBRANE RECEPTOR"/>
    <property type="match status" value="1"/>
</dbReference>
<keyword evidence="5 12" id="KW-0732">Signal</keyword>
<dbReference type="GO" id="GO:0009279">
    <property type="term" value="C:cell outer membrane"/>
    <property type="evidence" value="ECO:0007669"/>
    <property type="project" value="UniProtKB-SubCell"/>
</dbReference>
<evidence type="ECO:0000259" key="14">
    <source>
        <dbReference type="Pfam" id="PF07715"/>
    </source>
</evidence>
<keyword evidence="4 10" id="KW-0812">Transmembrane</keyword>
<dbReference type="PANTHER" id="PTHR30069:SF29">
    <property type="entry name" value="HEMOGLOBIN AND HEMOGLOBIN-HAPTOGLOBIN-BINDING PROTEIN 1-RELATED"/>
    <property type="match status" value="1"/>
</dbReference>
<name>A0A0H4VKP9_9BACT</name>
<organism evidence="15 16">
    <name type="scientific">Rufibacter radiotolerans</name>
    <dbReference type="NCBI Taxonomy" id="1379910"/>
    <lineage>
        <taxon>Bacteria</taxon>
        <taxon>Pseudomonadati</taxon>
        <taxon>Bacteroidota</taxon>
        <taxon>Cytophagia</taxon>
        <taxon>Cytophagales</taxon>
        <taxon>Hymenobacteraceae</taxon>
        <taxon>Rufibacter</taxon>
    </lineage>
</organism>
<dbReference type="Gene3D" id="2.170.130.10">
    <property type="entry name" value="TonB-dependent receptor, plug domain"/>
    <property type="match status" value="1"/>
</dbReference>
<evidence type="ECO:0000256" key="6">
    <source>
        <dbReference type="ARBA" id="ARBA00023077"/>
    </source>
</evidence>
<dbReference type="InterPro" id="IPR000531">
    <property type="entry name" value="Beta-barrel_TonB"/>
</dbReference>
<dbReference type="InterPro" id="IPR036942">
    <property type="entry name" value="Beta-barrel_TonB_sf"/>
</dbReference>
<evidence type="ECO:0000256" key="7">
    <source>
        <dbReference type="ARBA" id="ARBA00023136"/>
    </source>
</evidence>
<dbReference type="SUPFAM" id="SSF49464">
    <property type="entry name" value="Carboxypeptidase regulatory domain-like"/>
    <property type="match status" value="1"/>
</dbReference>
<evidence type="ECO:0000256" key="12">
    <source>
        <dbReference type="SAM" id="SignalP"/>
    </source>
</evidence>
<keyword evidence="9 10" id="KW-0998">Cell outer membrane</keyword>
<evidence type="ECO:0008006" key="17">
    <source>
        <dbReference type="Google" id="ProtNLM"/>
    </source>
</evidence>
<keyword evidence="6 11" id="KW-0798">TonB box</keyword>
<evidence type="ECO:0000256" key="2">
    <source>
        <dbReference type="ARBA" id="ARBA00022448"/>
    </source>
</evidence>
<dbReference type="Pfam" id="PF07715">
    <property type="entry name" value="Plug"/>
    <property type="match status" value="1"/>
</dbReference>
<gene>
    <name evidence="15" type="ORF">TH63_13320</name>
</gene>
<dbReference type="SUPFAM" id="SSF56935">
    <property type="entry name" value="Porins"/>
    <property type="match status" value="1"/>
</dbReference>
<accession>A0A0H4VKP9</accession>
<feature type="domain" description="TonB-dependent receptor plug" evidence="14">
    <location>
        <begin position="266"/>
        <end position="335"/>
    </location>
</feature>
<evidence type="ECO:0000256" key="5">
    <source>
        <dbReference type="ARBA" id="ARBA00022729"/>
    </source>
</evidence>
<comment type="subcellular location">
    <subcellularLocation>
        <location evidence="1 10">Cell outer membrane</location>
        <topology evidence="1 10">Multi-pass membrane protein</topology>
    </subcellularLocation>
</comment>
<dbReference type="EMBL" id="CP010777">
    <property type="protein sequence ID" value="AKQ46380.1"/>
    <property type="molecule type" value="Genomic_DNA"/>
</dbReference>
<sequence>MLCFSLRFWLCAFFLLVSLAGFSQVSDSSFFSGKFDKTPLQQALQEIQTKTPVRFYFEPDWLKDITVSGEFAQENVAQVVAVLLSETELEAAWYHTYAVVIFPSRASHPAVVYKDKQGKALPRLLFGLPKNVSDTKKVELRGRLTNAKTNEPLVGATVSVPALAVGDQTDANGNYRLLLPTGEHLVTFKYVGLLPEERQIGLYAAGTLNLPLHQSVVVLNEVEIRGDRPGDSNVNSVQVGANKLNIGVIRKMPAFLGEVDVVKSVLLLPGVSSVGEGSSGFNVRGGGADQNLVLMGQIPIYNPSHLFGFFSVFNPDVVKDLTFYRGGIPARYGGRLSSVLEVQQREGKGGKLTGTGGIGPITSRLALEGPLLSEKTTFLVAGRAAYPNWLLHALKDKRLKEGHATFYDGNASVKHTFSPKDNLTLNGYFSHDAFGFTQDSIYSWENTGVALKHTHTFSDNLQGSLSGVFSKYRFAITDKSLGNASEFSNGIWSGSLKAAFVYDAKRHQFNFGAEATRFGFKPGQFKPTEAGSAINELILPNDQAIEAAAYLSDEFTITQQWTVMLGMRYSLYQNRGAGEVYVYDPTQHRQQRTITDTLRYGAGSAIATYHGLEPRASLKYSFTEANSVKAGYQRMRQYTHLISGAMAVAPLDFWQSSNTYLKPQLADQWSIGYFHNFGGNKIEFSVETYYKKIQNQLDYKEGAELWLNPAVEAELLPGKGRGYGLEMQLSKREGNLTGWISYTYSRSEIQVNGFFKQEKINNGAFYPTNYDKPHNLALVANYQLTRRLGFASNFTFSSGRPTTMPIGLYEMEGNTVPVYGDRNQARIPAYHRLDLSMTIETNHKKDKKWEGRWNISIYNVYARRNAYSVFFRDDAYAVPQAYRLSVVGVPLPSITYDFKF</sequence>
<evidence type="ECO:0000256" key="3">
    <source>
        <dbReference type="ARBA" id="ARBA00022452"/>
    </source>
</evidence>
<dbReference type="STRING" id="1379910.TH63_13320"/>
<keyword evidence="3 10" id="KW-1134">Transmembrane beta strand</keyword>
<keyword evidence="7 10" id="KW-0472">Membrane</keyword>
<evidence type="ECO:0000256" key="8">
    <source>
        <dbReference type="ARBA" id="ARBA00023170"/>
    </source>
</evidence>
<dbReference type="InterPro" id="IPR037066">
    <property type="entry name" value="Plug_dom_sf"/>
</dbReference>
<dbReference type="PATRIC" id="fig|1379910.4.peg.2893"/>
<keyword evidence="8" id="KW-0675">Receptor</keyword>
<keyword evidence="2 10" id="KW-0813">Transport</keyword>
<feature type="chain" id="PRO_5005210876" description="TonB-dependent receptor" evidence="12">
    <location>
        <begin position="24"/>
        <end position="900"/>
    </location>
</feature>
<dbReference type="PROSITE" id="PS52016">
    <property type="entry name" value="TONB_DEPENDENT_REC_3"/>
    <property type="match status" value="1"/>
</dbReference>
<comment type="similarity">
    <text evidence="10 11">Belongs to the TonB-dependent receptor family.</text>
</comment>
<dbReference type="Proteomes" id="UP000036458">
    <property type="component" value="Chromosome"/>
</dbReference>
<dbReference type="InterPro" id="IPR012910">
    <property type="entry name" value="Plug_dom"/>
</dbReference>
<evidence type="ECO:0000256" key="9">
    <source>
        <dbReference type="ARBA" id="ARBA00023237"/>
    </source>
</evidence>
<dbReference type="GO" id="GO:0044718">
    <property type="term" value="P:siderophore transmembrane transport"/>
    <property type="evidence" value="ECO:0007669"/>
    <property type="project" value="TreeGrafter"/>
</dbReference>
<dbReference type="GO" id="GO:0015344">
    <property type="term" value="F:siderophore uptake transmembrane transporter activity"/>
    <property type="evidence" value="ECO:0007669"/>
    <property type="project" value="TreeGrafter"/>
</dbReference>